<dbReference type="Gene3D" id="3.30.420.10">
    <property type="entry name" value="Ribonuclease H-like superfamily/Ribonuclease H"/>
    <property type="match status" value="1"/>
</dbReference>
<reference evidence="2" key="1">
    <citation type="submission" date="2017-03" db="EMBL/GenBank/DDBJ databases">
        <title>Phytopthora megakarya and P. palmivora, two closely related causual agents of cacao black pod achieved similar genome size and gene model numbers by different mechanisms.</title>
        <authorList>
            <person name="Ali S."/>
            <person name="Shao J."/>
            <person name="Larry D.J."/>
            <person name="Kronmiller B."/>
            <person name="Shen D."/>
            <person name="Strem M.D."/>
            <person name="Melnick R.L."/>
            <person name="Guiltinan M.J."/>
            <person name="Tyler B.M."/>
            <person name="Meinhardt L.W."/>
            <person name="Bailey B.A."/>
        </authorList>
    </citation>
    <scope>NUCLEOTIDE SEQUENCE [LARGE SCALE GENOMIC DNA]</scope>
    <source>
        <strain evidence="2">zdho120</strain>
    </source>
</reference>
<gene>
    <name evidence="1" type="ORF">PHMEG_00024923</name>
</gene>
<accession>A0A225VCD0</accession>
<dbReference type="InterPro" id="IPR012337">
    <property type="entry name" value="RNaseH-like_sf"/>
</dbReference>
<organism evidence="1 2">
    <name type="scientific">Phytophthora megakarya</name>
    <dbReference type="NCBI Taxonomy" id="4795"/>
    <lineage>
        <taxon>Eukaryota</taxon>
        <taxon>Sar</taxon>
        <taxon>Stramenopiles</taxon>
        <taxon>Oomycota</taxon>
        <taxon>Peronosporomycetes</taxon>
        <taxon>Peronosporales</taxon>
        <taxon>Peronosporaceae</taxon>
        <taxon>Phytophthora</taxon>
    </lineage>
</organism>
<dbReference type="AlphaFoldDB" id="A0A225VCD0"/>
<dbReference type="EMBL" id="NBNE01005569">
    <property type="protein sequence ID" value="OWZ03356.1"/>
    <property type="molecule type" value="Genomic_DNA"/>
</dbReference>
<dbReference type="SUPFAM" id="SSF53098">
    <property type="entry name" value="Ribonuclease H-like"/>
    <property type="match status" value="1"/>
</dbReference>
<sequence>MFDSPYYQVIRAFVFIMQTCDRIAFDSMPMRPTLKYSRRSKVLHWDFLSLTPSHEDLRYVFVLKDDLTHFCELFVCSSPTAFVAAESILDWHKRFGSPESLWHSLSQLSVGHTLQLVEKQAELNAHVQACEPDVLSVLRMFLMQYQLDTKEWICLLPVVETNRNHTQLPSLGDKAHVEHFTRLLTSSASDVIWNPHRSHHGEQVDVDLSKPVFAKRADELQHSLQQMYKEVMSMGAVTSSKWPLRKELRATFRKVISFCCLVWMLRDREINSWSAGSGRSEWFRNSCILSLLITCPLRYTRFAFEVLRIFKLRDYGGNGTHVSNQDLLLNVGQLCDARYNGKLSRWKLEVSWQGLEEAENSYEGRAELFNVVMAKVLAARPTAFAPSLLFYKLKQGL</sequence>
<name>A0A225VCD0_9STRA</name>
<proteinExistence type="predicted"/>
<dbReference type="InterPro" id="IPR036397">
    <property type="entry name" value="RNaseH_sf"/>
</dbReference>
<evidence type="ECO:0000313" key="1">
    <source>
        <dbReference type="EMBL" id="OWZ03356.1"/>
    </source>
</evidence>
<keyword evidence="2" id="KW-1185">Reference proteome</keyword>
<comment type="caution">
    <text evidence="1">The sequence shown here is derived from an EMBL/GenBank/DDBJ whole genome shotgun (WGS) entry which is preliminary data.</text>
</comment>
<evidence type="ECO:0000313" key="2">
    <source>
        <dbReference type="Proteomes" id="UP000198211"/>
    </source>
</evidence>
<dbReference type="Proteomes" id="UP000198211">
    <property type="component" value="Unassembled WGS sequence"/>
</dbReference>
<dbReference type="GO" id="GO:0003676">
    <property type="term" value="F:nucleic acid binding"/>
    <property type="evidence" value="ECO:0007669"/>
    <property type="project" value="InterPro"/>
</dbReference>
<protein>
    <submittedName>
        <fullName evidence="1">Uncharacterized protein</fullName>
    </submittedName>
</protein>